<sequence length="255" mass="28345">MYSYSDIFRLIMTYPRIVVVNIFLCNTQFLGLSTLKGCDVLFFMSPVSLPDVSCTSFCGYDPMGANCKVYYVTSHLPAFRRDTGYETSTPQSPRACRYSVGAGIILSPSRPHRQLCRYFLISIPSPSSSLTLLDHHQSPLMTLFSPSSPPQAMAVALHRTFSLRNGAPHPMLISLCSVSPPSPSPTMAVVLLATATYFQRQRRSHSLLPPNLPSLFHCHPLEVTTSLGIDEDMVARVKLPPLRRQSLMYVGQTKE</sequence>
<evidence type="ECO:0000313" key="1">
    <source>
        <dbReference type="EMBL" id="KAK7307361.1"/>
    </source>
</evidence>
<accession>A0AAN9JZR5</accession>
<dbReference type="EMBL" id="JAYMYQ010000010">
    <property type="protein sequence ID" value="KAK7307361.1"/>
    <property type="molecule type" value="Genomic_DNA"/>
</dbReference>
<name>A0AAN9JZR5_CANGL</name>
<gene>
    <name evidence="1" type="ORF">VNO77_40343</name>
</gene>
<dbReference type="AlphaFoldDB" id="A0AAN9JZR5"/>
<protein>
    <submittedName>
        <fullName evidence="1">Uncharacterized protein</fullName>
    </submittedName>
</protein>
<reference evidence="1 2" key="1">
    <citation type="submission" date="2024-01" db="EMBL/GenBank/DDBJ databases">
        <title>The genomes of 5 underutilized Papilionoideae crops provide insights into root nodulation and disease resistanc.</title>
        <authorList>
            <person name="Jiang F."/>
        </authorList>
    </citation>
    <scope>NUCLEOTIDE SEQUENCE [LARGE SCALE GENOMIC DNA]</scope>
    <source>
        <strain evidence="1">LVBAO_FW01</strain>
        <tissue evidence="1">Leaves</tissue>
    </source>
</reference>
<evidence type="ECO:0000313" key="2">
    <source>
        <dbReference type="Proteomes" id="UP001367508"/>
    </source>
</evidence>
<organism evidence="1 2">
    <name type="scientific">Canavalia gladiata</name>
    <name type="common">Sword bean</name>
    <name type="synonym">Dolichos gladiatus</name>
    <dbReference type="NCBI Taxonomy" id="3824"/>
    <lineage>
        <taxon>Eukaryota</taxon>
        <taxon>Viridiplantae</taxon>
        <taxon>Streptophyta</taxon>
        <taxon>Embryophyta</taxon>
        <taxon>Tracheophyta</taxon>
        <taxon>Spermatophyta</taxon>
        <taxon>Magnoliopsida</taxon>
        <taxon>eudicotyledons</taxon>
        <taxon>Gunneridae</taxon>
        <taxon>Pentapetalae</taxon>
        <taxon>rosids</taxon>
        <taxon>fabids</taxon>
        <taxon>Fabales</taxon>
        <taxon>Fabaceae</taxon>
        <taxon>Papilionoideae</taxon>
        <taxon>50 kb inversion clade</taxon>
        <taxon>NPAAA clade</taxon>
        <taxon>indigoferoid/millettioid clade</taxon>
        <taxon>Phaseoleae</taxon>
        <taxon>Canavalia</taxon>
    </lineage>
</organism>
<keyword evidence="2" id="KW-1185">Reference proteome</keyword>
<comment type="caution">
    <text evidence="1">The sequence shown here is derived from an EMBL/GenBank/DDBJ whole genome shotgun (WGS) entry which is preliminary data.</text>
</comment>
<proteinExistence type="predicted"/>
<dbReference type="Proteomes" id="UP001367508">
    <property type="component" value="Unassembled WGS sequence"/>
</dbReference>